<keyword evidence="5 8" id="KW-0808">Transferase</keyword>
<keyword evidence="8" id="KW-1003">Cell membrane</keyword>
<dbReference type="GO" id="GO:0005886">
    <property type="term" value="C:plasma membrane"/>
    <property type="evidence" value="ECO:0007669"/>
    <property type="project" value="UniProtKB-SubCell"/>
</dbReference>
<comment type="catalytic activity">
    <reaction evidence="7 8">
        <text>lipid IVA (E. coli) + CMP-3-deoxy-beta-D-manno-octulosonate = alpha-Kdo-(2-&gt;6)-lipid IVA (E. coli) + CMP + H(+)</text>
        <dbReference type="Rhea" id="RHEA:28066"/>
        <dbReference type="ChEBI" id="CHEBI:15378"/>
        <dbReference type="ChEBI" id="CHEBI:58603"/>
        <dbReference type="ChEBI" id="CHEBI:60364"/>
        <dbReference type="ChEBI" id="CHEBI:60377"/>
        <dbReference type="ChEBI" id="CHEBI:85987"/>
        <dbReference type="EC" id="2.4.99.12"/>
    </reaction>
</comment>
<dbReference type="EMBL" id="CP014327">
    <property type="protein sequence ID" value="AML50813.1"/>
    <property type="molecule type" value="Genomic_DNA"/>
</dbReference>
<dbReference type="Gene3D" id="3.40.50.2000">
    <property type="entry name" value="Glycogen Phosphorylase B"/>
    <property type="match status" value="1"/>
</dbReference>
<evidence type="ECO:0000256" key="4">
    <source>
        <dbReference type="ARBA" id="ARBA00019077"/>
    </source>
</evidence>
<gene>
    <name evidence="10" type="ORF">RC74_05510</name>
</gene>
<evidence type="ECO:0000313" key="11">
    <source>
        <dbReference type="Proteomes" id="UP000070371"/>
    </source>
</evidence>
<comment type="subcellular location">
    <subcellularLocation>
        <location evidence="8">Cell membrane</location>
    </subcellularLocation>
</comment>
<sequence length="400" mass="44378">MSFSLSLFMKAQTRRTAEVQIALESENSPGAAEEMGIASVERPRGVLVWLHAPDVTKAHALTKLIRQLSEDWPSVHFLVTTPRNDRIPFTTDALPRHCFHQFSPAEVPIFVENFLKHWKPDLAVFAGIDTGPITVLCSSNSRIPLFLIDAKLDARSFSGVRDRFSGQRSVMREVLRRFNYIDTVDASSAKALSALGIEGSRITISGPIEEVSTTLPCNEEDRIHLAKTLVGRPVWFASNIPKVEESIVLNAHMTASRTAHRLLLILSPDSSQRGSDLADEFAQKGLRVKLRSLGEIPDDETQIYIADTDGERGLWYRLATVSFLGCSLAAGHAIQSPFEAAGLGSAILHGPNLGTHRKVYEALNSEGERDRSAPQPNSPTDFFRSLRRTNPRRWRILHGI</sequence>
<keyword evidence="8" id="KW-0472">Membrane</keyword>
<reference evidence="10 11" key="1">
    <citation type="submission" date="2016-02" db="EMBL/GenBank/DDBJ databases">
        <title>Complete genome sequence of Halocynthiibacter arcticus PAMC 20958t from arctic marine sediment.</title>
        <authorList>
            <person name="Lee Y.M."/>
            <person name="Baek K."/>
            <person name="Lee H.K."/>
            <person name="Shin S.C."/>
        </authorList>
    </citation>
    <scope>NUCLEOTIDE SEQUENCE [LARGE SCALE GENOMIC DNA]</scope>
    <source>
        <strain evidence="10">PAMC 20958</strain>
    </source>
</reference>
<dbReference type="InterPro" id="IPR039901">
    <property type="entry name" value="Kdotransferase"/>
</dbReference>
<dbReference type="Gene3D" id="3.40.50.11720">
    <property type="entry name" value="3-Deoxy-D-manno-octulosonic-acid transferase, N-terminal domain"/>
    <property type="match status" value="1"/>
</dbReference>
<comment type="similarity">
    <text evidence="8">Belongs to the glycosyltransferase group 1 family.</text>
</comment>
<evidence type="ECO:0000256" key="2">
    <source>
        <dbReference type="ARBA" id="ARBA00004713"/>
    </source>
</evidence>
<organism evidence="10 11">
    <name type="scientific">Falsihalocynthiibacter arcticus</name>
    <dbReference type="NCBI Taxonomy" id="1579316"/>
    <lineage>
        <taxon>Bacteria</taxon>
        <taxon>Pseudomonadati</taxon>
        <taxon>Pseudomonadota</taxon>
        <taxon>Alphaproteobacteria</taxon>
        <taxon>Rhodobacterales</taxon>
        <taxon>Roseobacteraceae</taxon>
        <taxon>Falsihalocynthiibacter</taxon>
    </lineage>
</organism>
<dbReference type="GO" id="GO:0009244">
    <property type="term" value="P:lipopolysaccharide core region biosynthetic process"/>
    <property type="evidence" value="ECO:0007669"/>
    <property type="project" value="UniProtKB-UniRule"/>
</dbReference>
<dbReference type="KEGG" id="hat:RC74_05510"/>
<dbReference type="UniPathway" id="UPA00958"/>
<dbReference type="PANTHER" id="PTHR42755">
    <property type="entry name" value="3-DEOXY-MANNO-OCTULOSONATE CYTIDYLYLTRANSFERASE"/>
    <property type="match status" value="1"/>
</dbReference>
<comment type="pathway">
    <text evidence="2 8">Bacterial outer membrane biogenesis; LPS core biosynthesis.</text>
</comment>
<dbReference type="GO" id="GO:0009245">
    <property type="term" value="P:lipid A biosynthetic process"/>
    <property type="evidence" value="ECO:0007669"/>
    <property type="project" value="TreeGrafter"/>
</dbReference>
<evidence type="ECO:0000256" key="5">
    <source>
        <dbReference type="ARBA" id="ARBA00022679"/>
    </source>
</evidence>
<dbReference type="InterPro" id="IPR038107">
    <property type="entry name" value="Glycos_transf_N_sf"/>
</dbReference>
<proteinExistence type="inferred from homology"/>
<dbReference type="RefSeq" id="WP_062628147.1">
    <property type="nucleotide sequence ID" value="NZ_CP014327.1"/>
</dbReference>
<feature type="domain" description="3-deoxy-D-manno-octulosonic-acid transferase N-terminal" evidence="9">
    <location>
        <begin position="33"/>
        <end position="208"/>
    </location>
</feature>
<name>A0A126UXM6_9RHOB</name>
<evidence type="ECO:0000256" key="7">
    <source>
        <dbReference type="ARBA" id="ARBA00049183"/>
    </source>
</evidence>
<accession>A0A126UXM6</accession>
<dbReference type="EC" id="2.4.99.12" evidence="3 8"/>
<keyword evidence="8" id="KW-0448">Lipopolysaccharide biosynthesis</keyword>
<dbReference type="Pfam" id="PF04413">
    <property type="entry name" value="Glycos_transf_N"/>
    <property type="match status" value="1"/>
</dbReference>
<dbReference type="Proteomes" id="UP000070371">
    <property type="component" value="Chromosome"/>
</dbReference>
<dbReference type="AlphaFoldDB" id="A0A126UXM6"/>
<protein>
    <recommendedName>
        <fullName evidence="4 8">3-deoxy-D-manno-octulosonic acid transferase</fullName>
        <shortName evidence="8">Kdo transferase</shortName>
        <ecNumber evidence="3 8">2.4.99.12</ecNumber>
    </recommendedName>
    <alternativeName>
        <fullName evidence="6 8">Lipid IV(A) 3-deoxy-D-manno-octulosonic acid transferase</fullName>
    </alternativeName>
</protein>
<dbReference type="OrthoDB" id="9789797at2"/>
<evidence type="ECO:0000313" key="10">
    <source>
        <dbReference type="EMBL" id="AML50813.1"/>
    </source>
</evidence>
<dbReference type="STRING" id="1579316.RC74_05510"/>
<keyword evidence="11" id="KW-1185">Reference proteome</keyword>
<evidence type="ECO:0000256" key="8">
    <source>
        <dbReference type="RuleBase" id="RU365103"/>
    </source>
</evidence>
<dbReference type="PANTHER" id="PTHR42755:SF1">
    <property type="entry name" value="3-DEOXY-D-MANNO-OCTULOSONIC ACID TRANSFERASE, MITOCHONDRIAL-RELATED"/>
    <property type="match status" value="1"/>
</dbReference>
<evidence type="ECO:0000259" key="9">
    <source>
        <dbReference type="Pfam" id="PF04413"/>
    </source>
</evidence>
<dbReference type="GO" id="GO:0043842">
    <property type="term" value="F:Kdo transferase activity"/>
    <property type="evidence" value="ECO:0007669"/>
    <property type="project" value="UniProtKB-EC"/>
</dbReference>
<evidence type="ECO:0000256" key="1">
    <source>
        <dbReference type="ARBA" id="ARBA00003394"/>
    </source>
</evidence>
<dbReference type="InterPro" id="IPR007507">
    <property type="entry name" value="Glycos_transf_N"/>
</dbReference>
<evidence type="ECO:0000256" key="3">
    <source>
        <dbReference type="ARBA" id="ARBA00012621"/>
    </source>
</evidence>
<comment type="function">
    <text evidence="1 8">Involved in lipopolysaccharide (LPS) biosynthesis. Catalyzes the transfer of 3-deoxy-D-manno-octulosonate (Kdo) residue(s) from CMP-Kdo to lipid IV(A), the tetraacyldisaccharide-1,4'-bisphosphate precursor of lipid A.</text>
</comment>
<evidence type="ECO:0000256" key="6">
    <source>
        <dbReference type="ARBA" id="ARBA00031445"/>
    </source>
</evidence>